<name>N1QWC6_AEGTA</name>
<dbReference type="EnsemblPlants" id="EMT15311">
    <property type="protein sequence ID" value="EMT15311"/>
    <property type="gene ID" value="F775_18602"/>
</dbReference>
<evidence type="ECO:0000313" key="1">
    <source>
        <dbReference type="EnsemblPlants" id="EMT15311"/>
    </source>
</evidence>
<protein>
    <submittedName>
        <fullName evidence="1">Uncharacterized protein</fullName>
    </submittedName>
</protein>
<reference evidence="1" key="1">
    <citation type="submission" date="2015-06" db="UniProtKB">
        <authorList>
            <consortium name="EnsemblPlants"/>
        </authorList>
    </citation>
    <scope>IDENTIFICATION</scope>
</reference>
<proteinExistence type="predicted"/>
<sequence>MSFIASDVAISVFAPMVEKLRWNCWYATYDRASIVFGIWRLEQSSHALHSEGDTFAQEIEKHMIAEFSILELHLIANGHVFGALMFHLLGVIRICRSMQRLKVILNRSQGQCTATKIAPRHDSHPYVRGFMV</sequence>
<accession>N1QWC6</accession>
<organism evidence="1">
    <name type="scientific">Aegilops tauschii</name>
    <name type="common">Tausch's goatgrass</name>
    <name type="synonym">Aegilops squarrosa</name>
    <dbReference type="NCBI Taxonomy" id="37682"/>
    <lineage>
        <taxon>Eukaryota</taxon>
        <taxon>Viridiplantae</taxon>
        <taxon>Streptophyta</taxon>
        <taxon>Embryophyta</taxon>
        <taxon>Tracheophyta</taxon>
        <taxon>Spermatophyta</taxon>
        <taxon>Magnoliopsida</taxon>
        <taxon>Liliopsida</taxon>
        <taxon>Poales</taxon>
        <taxon>Poaceae</taxon>
        <taxon>BOP clade</taxon>
        <taxon>Pooideae</taxon>
        <taxon>Triticodae</taxon>
        <taxon>Triticeae</taxon>
        <taxon>Triticinae</taxon>
        <taxon>Aegilops</taxon>
    </lineage>
</organism>
<dbReference type="AlphaFoldDB" id="N1QWC6"/>